<evidence type="ECO:0000313" key="2">
    <source>
        <dbReference type="Proteomes" id="UP001164929"/>
    </source>
</evidence>
<organism evidence="1 2">
    <name type="scientific">Populus alba x Populus x berolinensis</name>
    <dbReference type="NCBI Taxonomy" id="444605"/>
    <lineage>
        <taxon>Eukaryota</taxon>
        <taxon>Viridiplantae</taxon>
        <taxon>Streptophyta</taxon>
        <taxon>Embryophyta</taxon>
        <taxon>Tracheophyta</taxon>
        <taxon>Spermatophyta</taxon>
        <taxon>Magnoliopsida</taxon>
        <taxon>eudicotyledons</taxon>
        <taxon>Gunneridae</taxon>
        <taxon>Pentapetalae</taxon>
        <taxon>rosids</taxon>
        <taxon>fabids</taxon>
        <taxon>Malpighiales</taxon>
        <taxon>Salicaceae</taxon>
        <taxon>Saliceae</taxon>
        <taxon>Populus</taxon>
    </lineage>
</organism>
<keyword evidence="2" id="KW-1185">Reference proteome</keyword>
<dbReference type="Proteomes" id="UP001164929">
    <property type="component" value="Chromosome 14"/>
</dbReference>
<accession>A0AAD6PZD8</accession>
<proteinExistence type="predicted"/>
<reference evidence="1" key="1">
    <citation type="journal article" date="2023" name="Mol. Ecol. Resour.">
        <title>Chromosome-level genome assembly of a triploid poplar Populus alba 'Berolinensis'.</title>
        <authorList>
            <person name="Chen S."/>
            <person name="Yu Y."/>
            <person name="Wang X."/>
            <person name="Wang S."/>
            <person name="Zhang T."/>
            <person name="Zhou Y."/>
            <person name="He R."/>
            <person name="Meng N."/>
            <person name="Wang Y."/>
            <person name="Liu W."/>
            <person name="Liu Z."/>
            <person name="Liu J."/>
            <person name="Guo Q."/>
            <person name="Huang H."/>
            <person name="Sederoff R.R."/>
            <person name="Wang G."/>
            <person name="Qu G."/>
            <person name="Chen S."/>
        </authorList>
    </citation>
    <scope>NUCLEOTIDE SEQUENCE</scope>
    <source>
        <strain evidence="1">SC-2020</strain>
    </source>
</reference>
<comment type="caution">
    <text evidence="1">The sequence shown here is derived from an EMBL/GenBank/DDBJ whole genome shotgun (WGS) entry which is preliminary data.</text>
</comment>
<gene>
    <name evidence="1" type="ORF">NC653_032713</name>
</gene>
<evidence type="ECO:0000313" key="1">
    <source>
        <dbReference type="EMBL" id="KAJ6972215.1"/>
    </source>
</evidence>
<name>A0AAD6PZD8_9ROSI</name>
<protein>
    <submittedName>
        <fullName evidence="1">Uncharacterized protein</fullName>
    </submittedName>
</protein>
<dbReference type="EMBL" id="JAQIZT010000014">
    <property type="protein sequence ID" value="KAJ6972215.1"/>
    <property type="molecule type" value="Genomic_DNA"/>
</dbReference>
<sequence>MRKSRPFLFLKRKPEGEGLVDDLRGQVSALARERRLMAATTTRDVAALDCAMIQKLRILEKSYGAIFNTMTAATGTLSCKDGPCQ</sequence>
<dbReference type="AlphaFoldDB" id="A0AAD6PZD8"/>